<dbReference type="SUPFAM" id="SSF46955">
    <property type="entry name" value="Putative DNA-binding domain"/>
    <property type="match status" value="1"/>
</dbReference>
<evidence type="ECO:0000256" key="1">
    <source>
        <dbReference type="ARBA" id="ARBA00023125"/>
    </source>
</evidence>
<dbReference type="InterPro" id="IPR047057">
    <property type="entry name" value="MerR_fam"/>
</dbReference>
<dbReference type="AlphaFoldDB" id="A0A6G9YLZ3"/>
<protein>
    <submittedName>
        <fullName evidence="3">MerR family DNA-binding transcriptional regulator</fullName>
    </submittedName>
</protein>
<reference evidence="3 4" key="1">
    <citation type="journal article" date="2019" name="ACS Chem. Biol.">
        <title>Identification and Mobilization of a Cryptic Antibiotic Biosynthesis Gene Locus from a Human-Pathogenic Nocardia Isolate.</title>
        <authorList>
            <person name="Herisse M."/>
            <person name="Ishida K."/>
            <person name="Porter J.L."/>
            <person name="Howden B."/>
            <person name="Hertweck C."/>
            <person name="Stinear T.P."/>
            <person name="Pidot S.J."/>
        </authorList>
    </citation>
    <scope>NUCLEOTIDE SEQUENCE [LARGE SCALE GENOMIC DNA]</scope>
    <source>
        <strain evidence="3 4">AUSMDU00012717</strain>
    </source>
</reference>
<keyword evidence="4" id="KW-1185">Reference proteome</keyword>
<accession>A0A6G9YLZ3</accession>
<dbReference type="KEGG" id="nah:F5544_32300"/>
<evidence type="ECO:0000259" key="2">
    <source>
        <dbReference type="PROSITE" id="PS50937"/>
    </source>
</evidence>
<dbReference type="EMBL" id="CP046172">
    <property type="protein sequence ID" value="QIS14299.1"/>
    <property type="molecule type" value="Genomic_DNA"/>
</dbReference>
<dbReference type="Proteomes" id="UP000503540">
    <property type="component" value="Chromosome"/>
</dbReference>
<dbReference type="Pfam" id="PF13411">
    <property type="entry name" value="MerR_1"/>
    <property type="match status" value="1"/>
</dbReference>
<proteinExistence type="predicted"/>
<dbReference type="InterPro" id="IPR009061">
    <property type="entry name" value="DNA-bd_dom_put_sf"/>
</dbReference>
<evidence type="ECO:0000313" key="4">
    <source>
        <dbReference type="Proteomes" id="UP000503540"/>
    </source>
</evidence>
<name>A0A6G9YLZ3_9NOCA</name>
<evidence type="ECO:0000313" key="3">
    <source>
        <dbReference type="EMBL" id="QIS14299.1"/>
    </source>
</evidence>
<feature type="domain" description="HTH merR-type" evidence="2">
    <location>
        <begin position="51"/>
        <end position="120"/>
    </location>
</feature>
<dbReference type="CDD" id="cd00592">
    <property type="entry name" value="HTH_MerR-like"/>
    <property type="match status" value="1"/>
</dbReference>
<gene>
    <name evidence="3" type="ORF">F5544_32300</name>
</gene>
<dbReference type="PANTHER" id="PTHR30204:SF93">
    <property type="entry name" value="HTH MERR-TYPE DOMAIN-CONTAINING PROTEIN"/>
    <property type="match status" value="1"/>
</dbReference>
<dbReference type="Gene3D" id="1.10.1660.10">
    <property type="match status" value="1"/>
</dbReference>
<dbReference type="PROSITE" id="PS50937">
    <property type="entry name" value="HTH_MERR_2"/>
    <property type="match status" value="1"/>
</dbReference>
<dbReference type="GO" id="GO:0003677">
    <property type="term" value="F:DNA binding"/>
    <property type="evidence" value="ECO:0007669"/>
    <property type="project" value="UniProtKB-KW"/>
</dbReference>
<dbReference type="PANTHER" id="PTHR30204">
    <property type="entry name" value="REDOX-CYCLING DRUG-SENSING TRANSCRIPTIONAL ACTIVATOR SOXR"/>
    <property type="match status" value="1"/>
</dbReference>
<keyword evidence="1 3" id="KW-0238">DNA-binding</keyword>
<sequence>MSPEPSRSGSASRRRPRIWVVLPRKRSGSPSRATTIYRAAQHRSHLLEVEVLTIGQLAAHAGVTVRAVRHYHQRGLLPEPDRDASGYRRYDAQAVVDLIRIKTLAEAGVPLARIEELLGAGPEDFAAAVARIDAALRGKIRQLTDHRRKIAELTGGERLFLPAEVVDILDRERALGIGERMIRMERDGWIMLVALASDELPHWIAEKHAALDDPDFVRIQRRLGDALDWRPGDPRLAALADEIIAWHSRTRPDAVERSPLGSLPTSYVGTTPAWQRLLELVGRRQRAKIG</sequence>
<dbReference type="GO" id="GO:0003700">
    <property type="term" value="F:DNA-binding transcription factor activity"/>
    <property type="evidence" value="ECO:0007669"/>
    <property type="project" value="InterPro"/>
</dbReference>
<dbReference type="PRINTS" id="PR00040">
    <property type="entry name" value="HTHMERR"/>
</dbReference>
<dbReference type="InterPro" id="IPR000551">
    <property type="entry name" value="MerR-type_HTH_dom"/>
</dbReference>
<organism evidence="3 4">
    <name type="scientific">Nocardia arthritidis</name>
    <dbReference type="NCBI Taxonomy" id="228602"/>
    <lineage>
        <taxon>Bacteria</taxon>
        <taxon>Bacillati</taxon>
        <taxon>Actinomycetota</taxon>
        <taxon>Actinomycetes</taxon>
        <taxon>Mycobacteriales</taxon>
        <taxon>Nocardiaceae</taxon>
        <taxon>Nocardia</taxon>
    </lineage>
</organism>
<dbReference type="SMART" id="SM00422">
    <property type="entry name" value="HTH_MERR"/>
    <property type="match status" value="1"/>
</dbReference>